<comment type="caution">
    <text evidence="2">The sequence shown here is derived from an EMBL/GenBank/DDBJ whole genome shotgun (WGS) entry which is preliminary data.</text>
</comment>
<dbReference type="InterPro" id="IPR050789">
    <property type="entry name" value="Diverse_Enzym_Activities"/>
</dbReference>
<dbReference type="Gene3D" id="3.40.710.10">
    <property type="entry name" value="DD-peptidase/beta-lactamase superfamily"/>
    <property type="match status" value="1"/>
</dbReference>
<organism evidence="2 3">
    <name type="scientific">Paenibacillus silagei</name>
    <dbReference type="NCBI Taxonomy" id="1670801"/>
    <lineage>
        <taxon>Bacteria</taxon>
        <taxon>Bacillati</taxon>
        <taxon>Bacillota</taxon>
        <taxon>Bacilli</taxon>
        <taxon>Bacillales</taxon>
        <taxon>Paenibacillaceae</taxon>
        <taxon>Paenibacillus</taxon>
    </lineage>
</organism>
<dbReference type="Proteomes" id="UP000773462">
    <property type="component" value="Unassembled WGS sequence"/>
</dbReference>
<evidence type="ECO:0000259" key="1">
    <source>
        <dbReference type="Pfam" id="PF00144"/>
    </source>
</evidence>
<reference evidence="2 3" key="1">
    <citation type="submission" date="2021-03" db="EMBL/GenBank/DDBJ databases">
        <title>Genomic Encyclopedia of Type Strains, Phase IV (KMG-IV): sequencing the most valuable type-strain genomes for metagenomic binning, comparative biology and taxonomic classification.</title>
        <authorList>
            <person name="Goeker M."/>
        </authorList>
    </citation>
    <scope>NUCLEOTIDE SEQUENCE [LARGE SCALE GENOMIC DNA]</scope>
    <source>
        <strain evidence="2 3">DSM 101953</strain>
    </source>
</reference>
<gene>
    <name evidence="2" type="ORF">J2Z70_000848</name>
</gene>
<dbReference type="PANTHER" id="PTHR43283">
    <property type="entry name" value="BETA-LACTAMASE-RELATED"/>
    <property type="match status" value="1"/>
</dbReference>
<dbReference type="RefSeq" id="WP_209869739.1">
    <property type="nucleotide sequence ID" value="NZ_JAGGLV010000002.1"/>
</dbReference>
<accession>A0ABS4NKX7</accession>
<dbReference type="SUPFAM" id="SSF56601">
    <property type="entry name" value="beta-lactamase/transpeptidase-like"/>
    <property type="match status" value="1"/>
</dbReference>
<keyword evidence="3" id="KW-1185">Reference proteome</keyword>
<evidence type="ECO:0000313" key="3">
    <source>
        <dbReference type="Proteomes" id="UP000773462"/>
    </source>
</evidence>
<evidence type="ECO:0000313" key="2">
    <source>
        <dbReference type="EMBL" id="MBP2110708.1"/>
    </source>
</evidence>
<feature type="domain" description="Beta-lactamase-related" evidence="1">
    <location>
        <begin position="20"/>
        <end position="289"/>
    </location>
</feature>
<dbReference type="Pfam" id="PF00144">
    <property type="entry name" value="Beta-lactamase"/>
    <property type="match status" value="1"/>
</dbReference>
<proteinExistence type="predicted"/>
<protein>
    <submittedName>
        <fullName evidence="2">CubicO group peptidase (Beta-lactamase class C family)</fullName>
    </submittedName>
</protein>
<dbReference type="PANTHER" id="PTHR43283:SF7">
    <property type="entry name" value="BETA-LACTAMASE-RELATED DOMAIN-CONTAINING PROTEIN"/>
    <property type="match status" value="1"/>
</dbReference>
<dbReference type="InterPro" id="IPR001466">
    <property type="entry name" value="Beta-lactam-related"/>
</dbReference>
<dbReference type="EMBL" id="JAGGLV010000002">
    <property type="protein sequence ID" value="MBP2110708.1"/>
    <property type="molecule type" value="Genomic_DNA"/>
</dbReference>
<sequence length="315" mass="35024">MNLSTLSAALAPLNLRSCLIQQQGRLIFEHYRDQRTASELAKINSCTKSILSALICIAMDQGLLPGPSAPLSSFFPQVLRDKDARKPNITLEQLLTMSAGFRWKEFGGANSFPKMTRSPHWVNYVLEQPLADEPGTRMEYNSGISQLLSSILVQATGQSTASYAEQVLFGPLGIRDYDWESDPQGIHTGGFGLKLRPVDLLNFGQLYLQQGIWKDSQIISGSWAVHSVQPVMHTEPPRHGGYGWHWWTDALSCSSATGESSLVDYYYARGYAGQFIYVVPELQLVTVLTQDNKRGKNNPPPDVFRDYIVPLLGSI</sequence>
<name>A0ABS4NKX7_9BACL</name>
<dbReference type="InterPro" id="IPR012338">
    <property type="entry name" value="Beta-lactam/transpept-like"/>
</dbReference>